<feature type="transmembrane region" description="Helical" evidence="1">
    <location>
        <begin position="36"/>
        <end position="53"/>
    </location>
</feature>
<keyword evidence="1" id="KW-0472">Membrane</keyword>
<feature type="transmembrane region" description="Helical" evidence="1">
    <location>
        <begin position="116"/>
        <end position="136"/>
    </location>
</feature>
<evidence type="ECO:0000313" key="3">
    <source>
        <dbReference type="Proteomes" id="UP001164390"/>
    </source>
</evidence>
<dbReference type="Proteomes" id="UP001164390">
    <property type="component" value="Chromosome"/>
</dbReference>
<protein>
    <submittedName>
        <fullName evidence="2">PGPGW domain-containing protein</fullName>
    </submittedName>
</protein>
<reference evidence="2" key="1">
    <citation type="submission" date="2022-01" db="EMBL/GenBank/DDBJ databases">
        <title>Nocardioidaceae gen. sp. A5X3R13.</title>
        <authorList>
            <person name="Lopez Marin M.A."/>
            <person name="Uhlik O."/>
        </authorList>
    </citation>
    <scope>NUCLEOTIDE SEQUENCE</scope>
    <source>
        <strain evidence="2">A5X3R13</strain>
    </source>
</reference>
<proteinExistence type="predicted"/>
<keyword evidence="1" id="KW-1133">Transmembrane helix</keyword>
<keyword evidence="3" id="KW-1185">Reference proteome</keyword>
<accession>A0AA46TJW6</accession>
<evidence type="ECO:0000256" key="1">
    <source>
        <dbReference type="SAM" id="Phobius"/>
    </source>
</evidence>
<keyword evidence="1" id="KW-0812">Transmembrane</keyword>
<organism evidence="2 3">
    <name type="scientific">Solicola gregarius</name>
    <dbReference type="NCBI Taxonomy" id="2908642"/>
    <lineage>
        <taxon>Bacteria</taxon>
        <taxon>Bacillati</taxon>
        <taxon>Actinomycetota</taxon>
        <taxon>Actinomycetes</taxon>
        <taxon>Propionibacteriales</taxon>
        <taxon>Nocardioidaceae</taxon>
        <taxon>Solicola</taxon>
    </lineage>
</organism>
<sequence length="154" mass="16824">MRGSWRFARKILFAALGVLLLLVGIAGLVLPGPGLLIMFAGVAVLALEFEWAARRVDFIRDKAMDAAEYGVANWFRILISAAGAVGVFIAGIVWIIDPTIPEVWIIGNHLPFGGVVTGVSMIASSFIAFFLLGYSYRRFHKENRFRKAKAVGPT</sequence>
<dbReference type="EMBL" id="CP094970">
    <property type="protein sequence ID" value="UYM06682.1"/>
    <property type="molecule type" value="Genomic_DNA"/>
</dbReference>
<dbReference type="InterPro" id="IPR019099">
    <property type="entry name" value="Uncharacterised_PGPGW_TM"/>
</dbReference>
<dbReference type="RefSeq" id="WP_271635593.1">
    <property type="nucleotide sequence ID" value="NZ_CP094970.1"/>
</dbReference>
<dbReference type="Pfam" id="PF09656">
    <property type="entry name" value="PGPGW"/>
    <property type="match status" value="1"/>
</dbReference>
<evidence type="ECO:0000313" key="2">
    <source>
        <dbReference type="EMBL" id="UYM06682.1"/>
    </source>
</evidence>
<gene>
    <name evidence="2" type="ORF">L0C25_06320</name>
</gene>
<dbReference type="AlphaFoldDB" id="A0AA46TJW6"/>
<dbReference type="KEGG" id="sgrg:L0C25_06320"/>
<feature type="transmembrane region" description="Helical" evidence="1">
    <location>
        <begin position="74"/>
        <end position="96"/>
    </location>
</feature>
<name>A0AA46TJW6_9ACTN</name>